<comment type="caution">
    <text evidence="3">The sequence shown here is derived from an EMBL/GenBank/DDBJ whole genome shotgun (WGS) entry which is preliminary data.</text>
</comment>
<evidence type="ECO:0000256" key="1">
    <source>
        <dbReference type="ARBA" id="ARBA00023163"/>
    </source>
</evidence>
<dbReference type="EMBL" id="JAVDSW010000001">
    <property type="protein sequence ID" value="MDR6701542.1"/>
    <property type="molecule type" value="Genomic_DNA"/>
</dbReference>
<gene>
    <name evidence="3" type="ORF">J2W61_001370</name>
</gene>
<dbReference type="RefSeq" id="WP_209689121.1">
    <property type="nucleotide sequence ID" value="NZ_JAGIPM010000001.1"/>
</dbReference>
<keyword evidence="1" id="KW-0804">Transcription</keyword>
<reference evidence="3" key="1">
    <citation type="submission" date="2023-07" db="EMBL/GenBank/DDBJ databases">
        <title>Sorghum-associated microbial communities from plants grown in Nebraska, USA.</title>
        <authorList>
            <person name="Schachtman D."/>
        </authorList>
    </citation>
    <scope>NUCLEOTIDE SEQUENCE</scope>
    <source>
        <strain evidence="3">1457</strain>
    </source>
</reference>
<feature type="domain" description="HTH HARE-type" evidence="2">
    <location>
        <begin position="2"/>
        <end position="77"/>
    </location>
</feature>
<evidence type="ECO:0000259" key="2">
    <source>
        <dbReference type="PROSITE" id="PS51913"/>
    </source>
</evidence>
<dbReference type="InterPro" id="IPR007759">
    <property type="entry name" value="Asxl_HARE-HTH"/>
</dbReference>
<dbReference type="GO" id="GO:0006355">
    <property type="term" value="P:regulation of DNA-templated transcription"/>
    <property type="evidence" value="ECO:0007669"/>
    <property type="project" value="InterPro"/>
</dbReference>
<proteinExistence type="predicted"/>
<name>A0AAW8LS87_AGRTU</name>
<protein>
    <recommendedName>
        <fullName evidence="2">HTH HARE-type domain-containing protein</fullName>
    </recommendedName>
</protein>
<evidence type="ECO:0000313" key="4">
    <source>
        <dbReference type="Proteomes" id="UP001265315"/>
    </source>
</evidence>
<dbReference type="PROSITE" id="PS51913">
    <property type="entry name" value="HTH_HARE"/>
    <property type="match status" value="1"/>
</dbReference>
<evidence type="ECO:0000313" key="3">
    <source>
        <dbReference type="EMBL" id="MDR6701542.1"/>
    </source>
</evidence>
<dbReference type="Proteomes" id="UP001265315">
    <property type="component" value="Unassembled WGS sequence"/>
</dbReference>
<dbReference type="AlphaFoldDB" id="A0AAW8LS87"/>
<dbReference type="Pfam" id="PF05066">
    <property type="entry name" value="HARE-HTH"/>
    <property type="match status" value="1"/>
</dbReference>
<accession>A0AAW8LS87</accession>
<sequence length="308" mass="35771">MSTYLQIAEDVLLRERRPMSARAILRLAHALDMVPYQLYGRTQHKTLQARLSEDILYRKERSPFFRTKPGVFFLRRFLTDSTVPVEYRKEMTARRRTRELLRGPALSIPLDALSDRDTASAWWEARSALEKFRDRGTFKYIDPKRDHPAQALLWSFASVMRGTNVLTYRVGRYRDDRDHFALKRSIGFSSLVLEENRSMFDALTFGIEESALSAVAIDLDIPLADTQGAKEKFEYRLKYLAVTDDPTPDVLAFVEIEAPSWFEPTALRLSLNDLRWMDLSSPPNNIDDFDPWSKLVLNRYFGTTHIHA</sequence>
<organism evidence="3 4">
    <name type="scientific">Agrobacterium tumefaciens</name>
    <dbReference type="NCBI Taxonomy" id="358"/>
    <lineage>
        <taxon>Bacteria</taxon>
        <taxon>Pseudomonadati</taxon>
        <taxon>Pseudomonadota</taxon>
        <taxon>Alphaproteobacteria</taxon>
        <taxon>Hyphomicrobiales</taxon>
        <taxon>Rhizobiaceae</taxon>
        <taxon>Rhizobium/Agrobacterium group</taxon>
        <taxon>Agrobacterium</taxon>
        <taxon>Agrobacterium tumefaciens complex</taxon>
    </lineage>
</organism>